<dbReference type="KEGG" id="goe:100905840"/>
<evidence type="ECO:0000256" key="6">
    <source>
        <dbReference type="SAM" id="MobiDB-lite"/>
    </source>
</evidence>
<dbReference type="PANTHER" id="PTHR10715">
    <property type="entry name" value="60S RIBOSOMAL PROTEIN L6"/>
    <property type="match status" value="1"/>
</dbReference>
<dbReference type="AlphaFoldDB" id="A0AAJ6QW32"/>
<comment type="subunit">
    <text evidence="4">Component of the large ribosomal subunit. May bind IPO9 with low affinity.</text>
</comment>
<dbReference type="InterPro" id="IPR000915">
    <property type="entry name" value="60S_ribosomal_eL6"/>
</dbReference>
<dbReference type="InterPro" id="IPR014722">
    <property type="entry name" value="Rib_uL2_dom2"/>
</dbReference>
<dbReference type="Pfam" id="PF01159">
    <property type="entry name" value="Ribosomal_L6e"/>
    <property type="match status" value="1"/>
</dbReference>
<reference evidence="8" key="1">
    <citation type="submission" date="2025-08" db="UniProtKB">
        <authorList>
            <consortium name="RefSeq"/>
        </authorList>
    </citation>
    <scope>IDENTIFICATION</scope>
</reference>
<dbReference type="RefSeq" id="XP_003747643.1">
    <property type="nucleotide sequence ID" value="XM_003747595.1"/>
</dbReference>
<keyword evidence="2 5" id="KW-0689">Ribosomal protein</keyword>
<evidence type="ECO:0000256" key="5">
    <source>
        <dbReference type="RuleBase" id="RU000662"/>
    </source>
</evidence>
<dbReference type="InterPro" id="IPR049633">
    <property type="entry name" value="Ribosomal_eL6_CS"/>
</dbReference>
<dbReference type="GO" id="GO:0002181">
    <property type="term" value="P:cytoplasmic translation"/>
    <property type="evidence" value="ECO:0007669"/>
    <property type="project" value="TreeGrafter"/>
</dbReference>
<dbReference type="PROSITE" id="PS01170">
    <property type="entry name" value="RIBOSOMAL_L6E"/>
    <property type="match status" value="1"/>
</dbReference>
<feature type="region of interest" description="Disordered" evidence="6">
    <location>
        <begin position="194"/>
        <end position="221"/>
    </location>
</feature>
<dbReference type="InterPro" id="IPR008991">
    <property type="entry name" value="Translation_prot_SH3-like_sf"/>
</dbReference>
<comment type="similarity">
    <text evidence="1 5">Belongs to the eukaryotic ribosomal protein eL6 family.</text>
</comment>
<dbReference type="Proteomes" id="UP000694867">
    <property type="component" value="Unplaced"/>
</dbReference>
<dbReference type="Gene3D" id="2.30.30.30">
    <property type="match status" value="1"/>
</dbReference>
<accession>A0AAJ6QW32</accession>
<dbReference type="FunFam" id="2.30.30.30:FF:000014">
    <property type="entry name" value="60S ribosomal protein L6"/>
    <property type="match status" value="1"/>
</dbReference>
<dbReference type="InterPro" id="IPR041997">
    <property type="entry name" value="Ribosomal_eL6_KOW"/>
</dbReference>
<dbReference type="GO" id="GO:0003735">
    <property type="term" value="F:structural constituent of ribosome"/>
    <property type="evidence" value="ECO:0007669"/>
    <property type="project" value="InterPro"/>
</dbReference>
<dbReference type="CTD" id="6128"/>
<name>A0AAJ6QW32_9ACAR</name>
<keyword evidence="3 5" id="KW-0687">Ribonucleoprotein</keyword>
<sequence length="265" mass="29525">MAGTKRKTPAKTLKRKDVKNPLIAKGVRQLSKAKVMRLTGGWKFIKDPVEAAKAAMNAPVTKTSPKMITKPIGGPKNGKERKVLAKKPRRFYATEDSLKPAKKSRKRVYRAARASITPGTVLILLTGRHRGRRVVYLKQLESGLLLVTGPYKLNSCPLRRIHQSFVIATSTKIDISSVKLPEIKEALFVKPKVPRSRGNTSKGGDLFEQKKADYTPSDERKKLQSDVDKQLLAAIAKSADGEILKNYLKKPFGLNSRMFPHALKF</sequence>
<dbReference type="GeneID" id="100905840"/>
<evidence type="ECO:0000256" key="2">
    <source>
        <dbReference type="ARBA" id="ARBA00022980"/>
    </source>
</evidence>
<dbReference type="GO" id="GO:0003723">
    <property type="term" value="F:RNA binding"/>
    <property type="evidence" value="ECO:0007669"/>
    <property type="project" value="TreeGrafter"/>
</dbReference>
<organism evidence="7 8">
    <name type="scientific">Galendromus occidentalis</name>
    <name type="common">western predatory mite</name>
    <dbReference type="NCBI Taxonomy" id="34638"/>
    <lineage>
        <taxon>Eukaryota</taxon>
        <taxon>Metazoa</taxon>
        <taxon>Ecdysozoa</taxon>
        <taxon>Arthropoda</taxon>
        <taxon>Chelicerata</taxon>
        <taxon>Arachnida</taxon>
        <taxon>Acari</taxon>
        <taxon>Parasitiformes</taxon>
        <taxon>Mesostigmata</taxon>
        <taxon>Gamasina</taxon>
        <taxon>Phytoseioidea</taxon>
        <taxon>Phytoseiidae</taxon>
        <taxon>Typhlodrominae</taxon>
        <taxon>Galendromus</taxon>
    </lineage>
</organism>
<feature type="compositionally biased region" description="Basic and acidic residues" evidence="6">
    <location>
        <begin position="205"/>
        <end position="221"/>
    </location>
</feature>
<dbReference type="CDD" id="cd13156">
    <property type="entry name" value="KOW_RPL6"/>
    <property type="match status" value="1"/>
</dbReference>
<dbReference type="GO" id="GO:0022625">
    <property type="term" value="C:cytosolic large ribosomal subunit"/>
    <property type="evidence" value="ECO:0007669"/>
    <property type="project" value="TreeGrafter"/>
</dbReference>
<keyword evidence="7" id="KW-1185">Reference proteome</keyword>
<dbReference type="GO" id="GO:0000027">
    <property type="term" value="P:ribosomal large subunit assembly"/>
    <property type="evidence" value="ECO:0007669"/>
    <property type="project" value="TreeGrafter"/>
</dbReference>
<evidence type="ECO:0000256" key="3">
    <source>
        <dbReference type="ARBA" id="ARBA00023274"/>
    </source>
</evidence>
<proteinExistence type="inferred from homology"/>
<evidence type="ECO:0000313" key="7">
    <source>
        <dbReference type="Proteomes" id="UP000694867"/>
    </source>
</evidence>
<evidence type="ECO:0000313" key="8">
    <source>
        <dbReference type="RefSeq" id="XP_003747643.1"/>
    </source>
</evidence>
<gene>
    <name evidence="8" type="primary">LOC100905840</name>
</gene>
<evidence type="ECO:0000256" key="1">
    <source>
        <dbReference type="ARBA" id="ARBA00010592"/>
    </source>
</evidence>
<dbReference type="SUPFAM" id="SSF50104">
    <property type="entry name" value="Translation proteins SH3-like domain"/>
    <property type="match status" value="1"/>
</dbReference>
<dbReference type="PANTHER" id="PTHR10715:SF0">
    <property type="entry name" value="LARGE RIBOSOMAL SUBUNIT PROTEIN EL6"/>
    <property type="match status" value="1"/>
</dbReference>
<evidence type="ECO:0000256" key="4">
    <source>
        <dbReference type="ARBA" id="ARBA00046388"/>
    </source>
</evidence>
<protein>
    <recommendedName>
        <fullName evidence="5">60S ribosomal protein L6</fullName>
    </recommendedName>
</protein>